<dbReference type="EMBL" id="KI912110">
    <property type="protein sequence ID" value="ETS84799.1"/>
    <property type="molecule type" value="Genomic_DNA"/>
</dbReference>
<dbReference type="InParanoid" id="W3XFM2"/>
<dbReference type="Proteomes" id="UP000030651">
    <property type="component" value="Unassembled WGS sequence"/>
</dbReference>
<protein>
    <submittedName>
        <fullName evidence="1">Uncharacterized protein</fullName>
    </submittedName>
</protein>
<organism evidence="1 2">
    <name type="scientific">Pestalotiopsis fici (strain W106-1 / CGMCC3.15140)</name>
    <dbReference type="NCBI Taxonomy" id="1229662"/>
    <lineage>
        <taxon>Eukaryota</taxon>
        <taxon>Fungi</taxon>
        <taxon>Dikarya</taxon>
        <taxon>Ascomycota</taxon>
        <taxon>Pezizomycotina</taxon>
        <taxon>Sordariomycetes</taxon>
        <taxon>Xylariomycetidae</taxon>
        <taxon>Amphisphaeriales</taxon>
        <taxon>Sporocadaceae</taxon>
        <taxon>Pestalotiopsis</taxon>
    </lineage>
</organism>
<keyword evidence="2" id="KW-1185">Reference proteome</keyword>
<dbReference type="GeneID" id="19267837"/>
<gene>
    <name evidence="1" type="ORF">PFICI_02824</name>
</gene>
<dbReference type="AlphaFoldDB" id="W3XFM2"/>
<reference evidence="2" key="1">
    <citation type="journal article" date="2015" name="BMC Genomics">
        <title>Genomic and transcriptomic analysis of the endophytic fungus Pestalotiopsis fici reveals its lifestyle and high potential for synthesis of natural products.</title>
        <authorList>
            <person name="Wang X."/>
            <person name="Zhang X."/>
            <person name="Liu L."/>
            <person name="Xiang M."/>
            <person name="Wang W."/>
            <person name="Sun X."/>
            <person name="Che Y."/>
            <person name="Guo L."/>
            <person name="Liu G."/>
            <person name="Guo L."/>
            <person name="Wang C."/>
            <person name="Yin W.B."/>
            <person name="Stadler M."/>
            <person name="Zhang X."/>
            <person name="Liu X."/>
        </authorList>
    </citation>
    <scope>NUCLEOTIDE SEQUENCE [LARGE SCALE GENOMIC DNA]</scope>
    <source>
        <strain evidence="2">W106-1 / CGMCC3.15140</strain>
    </source>
</reference>
<dbReference type="HOGENOM" id="CLU_2484049_0_0_1"/>
<name>W3XFM2_PESFW</name>
<evidence type="ECO:0000313" key="1">
    <source>
        <dbReference type="EMBL" id="ETS84799.1"/>
    </source>
</evidence>
<sequence length="87" mass="9417">MPSYHQSATYSHSSSSYGYGHRHAMSVNDSAYSSRSSSSKKRAALGGGSGLRWICPNCPGSNNSWEYDSSCPLCFKPRPAAPATFYN</sequence>
<proteinExistence type="predicted"/>
<evidence type="ECO:0000313" key="2">
    <source>
        <dbReference type="Proteomes" id="UP000030651"/>
    </source>
</evidence>
<dbReference type="RefSeq" id="XP_007829596.1">
    <property type="nucleotide sequence ID" value="XM_007831405.1"/>
</dbReference>
<dbReference type="KEGG" id="pfy:PFICI_02824"/>
<dbReference type="OrthoDB" id="10550916at2759"/>
<accession>W3XFM2</accession>